<reference evidence="2" key="1">
    <citation type="journal article" date="2020" name="Nat. Commun.">
        <title>Large-scale genome sequencing of mycorrhizal fungi provides insights into the early evolution of symbiotic traits.</title>
        <authorList>
            <person name="Miyauchi S."/>
            <person name="Kiss E."/>
            <person name="Kuo A."/>
            <person name="Drula E."/>
            <person name="Kohler A."/>
            <person name="Sanchez-Garcia M."/>
            <person name="Morin E."/>
            <person name="Andreopoulos B."/>
            <person name="Barry K.W."/>
            <person name="Bonito G."/>
            <person name="Buee M."/>
            <person name="Carver A."/>
            <person name="Chen C."/>
            <person name="Cichocki N."/>
            <person name="Clum A."/>
            <person name="Culley D."/>
            <person name="Crous P.W."/>
            <person name="Fauchery L."/>
            <person name="Girlanda M."/>
            <person name="Hayes R.D."/>
            <person name="Keri Z."/>
            <person name="LaButti K."/>
            <person name="Lipzen A."/>
            <person name="Lombard V."/>
            <person name="Magnuson J."/>
            <person name="Maillard F."/>
            <person name="Murat C."/>
            <person name="Nolan M."/>
            <person name="Ohm R.A."/>
            <person name="Pangilinan J."/>
            <person name="Pereira M.F."/>
            <person name="Perotto S."/>
            <person name="Peter M."/>
            <person name="Pfister S."/>
            <person name="Riley R."/>
            <person name="Sitrit Y."/>
            <person name="Stielow J.B."/>
            <person name="Szollosi G."/>
            <person name="Zifcakova L."/>
            <person name="Stursova M."/>
            <person name="Spatafora J.W."/>
            <person name="Tedersoo L."/>
            <person name="Vaario L.M."/>
            <person name="Yamada A."/>
            <person name="Yan M."/>
            <person name="Wang P."/>
            <person name="Xu J."/>
            <person name="Bruns T."/>
            <person name="Baldrian P."/>
            <person name="Vilgalys R."/>
            <person name="Dunand C."/>
            <person name="Henrissat B."/>
            <person name="Grigoriev I.V."/>
            <person name="Hibbett D."/>
            <person name="Nagy L.G."/>
            <person name="Martin F.M."/>
        </authorList>
    </citation>
    <scope>NUCLEOTIDE SEQUENCE</scope>
    <source>
        <strain evidence="2">UP504</strain>
    </source>
</reference>
<gene>
    <name evidence="2" type="ORF">BS47DRAFT_1487083</name>
</gene>
<accession>A0A9P6AS87</accession>
<evidence type="ECO:0000313" key="2">
    <source>
        <dbReference type="EMBL" id="KAF9511003.1"/>
    </source>
</evidence>
<sequence length="496" mass="54612">MDTTELLCTCTSPASCATSMFGIWMWRSSWTVLLCSSKTKPLNAGRYYQFCKNTAKHFYWRTEKIDIEKFPEDHRIKIAMAESMSTATSERGHDCAEPGCSLKNGKPRKAHQKCSRHQCRTHCLAAQAAGASECVAHARPILLNSSASVFTAAHPFSSQTALPSASHVARSYSSPDSHPLPLPSDVPPTGSSTAVPPQLRGYSRAIPPDWGLNRAKPTPTVVLPSQEEVERIHKAHVLRQITLVVWTSNTDGPVHIDLDVGTEWPILKLHQHLGAILDAGIVLPDERIGLWHPTFDEWRWRSISTTEISVKDTKRVLARLSTVQTIDDVVFADERRKLELASQLPISKRPPSPVVNQHPAKIPRNSLSSTYPAQFRHYTSIGDHTSLLGDRMSSAGDHASSVGDRASLVGDRVGLVGDRTSLVGDRAGSVGDRAGSVGDRASSVGDEFGWRSREFDWRSPKFVPRAHECIWRSQRPSAASYSGLCHNRCLSNHLCG</sequence>
<dbReference type="AlphaFoldDB" id="A0A9P6AS87"/>
<evidence type="ECO:0000256" key="1">
    <source>
        <dbReference type="SAM" id="MobiDB-lite"/>
    </source>
</evidence>
<comment type="caution">
    <text evidence="2">The sequence shown here is derived from an EMBL/GenBank/DDBJ whole genome shotgun (WGS) entry which is preliminary data.</text>
</comment>
<feature type="region of interest" description="Disordered" evidence="1">
    <location>
        <begin position="167"/>
        <end position="199"/>
    </location>
</feature>
<organism evidence="2 3">
    <name type="scientific">Hydnum rufescens UP504</name>
    <dbReference type="NCBI Taxonomy" id="1448309"/>
    <lineage>
        <taxon>Eukaryota</taxon>
        <taxon>Fungi</taxon>
        <taxon>Dikarya</taxon>
        <taxon>Basidiomycota</taxon>
        <taxon>Agaricomycotina</taxon>
        <taxon>Agaricomycetes</taxon>
        <taxon>Cantharellales</taxon>
        <taxon>Hydnaceae</taxon>
        <taxon>Hydnum</taxon>
    </lineage>
</organism>
<dbReference type="OrthoDB" id="6123884at2759"/>
<keyword evidence="3" id="KW-1185">Reference proteome</keyword>
<dbReference type="Proteomes" id="UP000886523">
    <property type="component" value="Unassembled WGS sequence"/>
</dbReference>
<evidence type="ECO:0000313" key="3">
    <source>
        <dbReference type="Proteomes" id="UP000886523"/>
    </source>
</evidence>
<name>A0A9P6AS87_9AGAM</name>
<protein>
    <submittedName>
        <fullName evidence="2">Uncharacterized protein</fullName>
    </submittedName>
</protein>
<proteinExistence type="predicted"/>
<dbReference type="EMBL" id="MU129006">
    <property type="protein sequence ID" value="KAF9511003.1"/>
    <property type="molecule type" value="Genomic_DNA"/>
</dbReference>